<organism evidence="7 8">
    <name type="scientific">Pseudophaeobacter arcticus</name>
    <dbReference type="NCBI Taxonomy" id="385492"/>
    <lineage>
        <taxon>Bacteria</taxon>
        <taxon>Pseudomonadati</taxon>
        <taxon>Pseudomonadota</taxon>
        <taxon>Alphaproteobacteria</taxon>
        <taxon>Rhodobacterales</taxon>
        <taxon>Paracoccaceae</taxon>
        <taxon>Pseudophaeobacter</taxon>
    </lineage>
</organism>
<keyword evidence="4" id="KW-0520">NAD</keyword>
<dbReference type="CDD" id="cd08193">
    <property type="entry name" value="HVD"/>
    <property type="match status" value="1"/>
</dbReference>
<evidence type="ECO:0000256" key="4">
    <source>
        <dbReference type="ARBA" id="ARBA00023027"/>
    </source>
</evidence>
<evidence type="ECO:0000313" key="8">
    <source>
        <dbReference type="Proteomes" id="UP001441944"/>
    </source>
</evidence>
<evidence type="ECO:0000256" key="3">
    <source>
        <dbReference type="ARBA" id="ARBA00023002"/>
    </source>
</evidence>
<feature type="domain" description="Alcohol dehydrogenase iron-type/glycerol dehydrogenase GldA" evidence="5">
    <location>
        <begin position="11"/>
        <end position="175"/>
    </location>
</feature>
<name>A0ABQ0AS97_9RHOB</name>
<dbReference type="PROSITE" id="PS00913">
    <property type="entry name" value="ADH_IRON_1"/>
    <property type="match status" value="1"/>
</dbReference>
<dbReference type="InterPro" id="IPR056798">
    <property type="entry name" value="ADH_Fe_C"/>
</dbReference>
<evidence type="ECO:0000313" key="7">
    <source>
        <dbReference type="EMBL" id="GAA6198744.1"/>
    </source>
</evidence>
<dbReference type="Pfam" id="PF00465">
    <property type="entry name" value="Fe-ADH"/>
    <property type="match status" value="1"/>
</dbReference>
<dbReference type="InterPro" id="IPR039697">
    <property type="entry name" value="Alcohol_dehydrogenase_Fe"/>
</dbReference>
<evidence type="ECO:0000259" key="6">
    <source>
        <dbReference type="Pfam" id="PF25137"/>
    </source>
</evidence>
<dbReference type="Proteomes" id="UP001441944">
    <property type="component" value="Unassembled WGS sequence"/>
</dbReference>
<keyword evidence="8" id="KW-1185">Reference proteome</keyword>
<dbReference type="EMBL" id="BAABWU010000034">
    <property type="protein sequence ID" value="GAA6198744.1"/>
    <property type="molecule type" value="Genomic_DNA"/>
</dbReference>
<reference evidence="7 8" key="1">
    <citation type="submission" date="2024-04" db="EMBL/GenBank/DDBJ databases">
        <title>Draft genome sequence of Pseudophaeobacter arcticus NBRC 116598.</title>
        <authorList>
            <person name="Miyakawa T."/>
            <person name="Kusuya Y."/>
            <person name="Miura T."/>
        </authorList>
    </citation>
    <scope>NUCLEOTIDE SEQUENCE [LARGE SCALE GENOMIC DNA]</scope>
    <source>
        <strain evidence="7 8">SU-CL00105</strain>
    </source>
</reference>
<gene>
    <name evidence="7" type="ORF">NBRC116598_41890</name>
</gene>
<dbReference type="RefSeq" id="WP_295455738.1">
    <property type="nucleotide sequence ID" value="NZ_BAABWU010000034.1"/>
</dbReference>
<proteinExistence type="inferred from homology"/>
<keyword evidence="3" id="KW-0560">Oxidoreductase</keyword>
<dbReference type="Gene3D" id="1.20.1090.10">
    <property type="entry name" value="Dehydroquinate synthase-like - alpha domain"/>
    <property type="match status" value="1"/>
</dbReference>
<dbReference type="SUPFAM" id="SSF56796">
    <property type="entry name" value="Dehydroquinate synthase-like"/>
    <property type="match status" value="1"/>
</dbReference>
<dbReference type="PANTHER" id="PTHR11496:SF102">
    <property type="entry name" value="ALCOHOL DEHYDROGENASE 4"/>
    <property type="match status" value="1"/>
</dbReference>
<dbReference type="PANTHER" id="PTHR11496">
    <property type="entry name" value="ALCOHOL DEHYDROGENASE"/>
    <property type="match status" value="1"/>
</dbReference>
<dbReference type="InterPro" id="IPR001670">
    <property type="entry name" value="ADH_Fe/GldA"/>
</dbReference>
<feature type="domain" description="Fe-containing alcohol dehydrogenase-like C-terminal" evidence="6">
    <location>
        <begin position="187"/>
        <end position="386"/>
    </location>
</feature>
<evidence type="ECO:0000256" key="1">
    <source>
        <dbReference type="ARBA" id="ARBA00001962"/>
    </source>
</evidence>
<dbReference type="InterPro" id="IPR018211">
    <property type="entry name" value="ADH_Fe_CS"/>
</dbReference>
<comment type="cofactor">
    <cofactor evidence="1">
        <name>Fe cation</name>
        <dbReference type="ChEBI" id="CHEBI:24875"/>
    </cofactor>
</comment>
<protein>
    <submittedName>
        <fullName evidence="7">Iron-containing alcohol dehydrogenase</fullName>
    </submittedName>
</protein>
<comment type="caution">
    <text evidence="7">The sequence shown here is derived from an EMBL/GenBank/DDBJ whole genome shotgun (WGS) entry which is preliminary data.</text>
</comment>
<sequence length="386" mass="40137">MTPFIFNTTKSLVFETGASARLSEVAGQTLGKSVLLVTDPGLRQLGLADPAIASLEAAGHSVAVFDKVEADPSRDTLLQAVEFGREAGATGVLGFGGGSSLDVAKLVALLLGSGEDLDEAWGVAQAKGPRLPLVLVPTTAGTGSEVTPVSIITVGAEEKRGVSSPVILPDIAVLDADLTVGLPAHITAATGVDAMVHAIEAYASKSANNNPLSKMLAREALRLLGANIETAVFNGQDKDARGAMLLGSMLAGQAFANSPVAAVHALAYPIGGTFHIPHGLSNALVLPHVLRFNAPDAHMLYAEIAADAFPQIAAIEGSQARCAAFIDALADLSKHLGMKTRLRDVDIPKEAIAKMASDSMVQQRLLVNNPREVTERDAYNIYEAAW</sequence>
<evidence type="ECO:0000259" key="5">
    <source>
        <dbReference type="Pfam" id="PF00465"/>
    </source>
</evidence>
<accession>A0ABQ0AS97</accession>
<dbReference type="Pfam" id="PF25137">
    <property type="entry name" value="ADH_Fe_C"/>
    <property type="match status" value="1"/>
</dbReference>
<comment type="similarity">
    <text evidence="2">Belongs to the iron-containing alcohol dehydrogenase family.</text>
</comment>
<dbReference type="Gene3D" id="3.40.50.1970">
    <property type="match status" value="1"/>
</dbReference>
<evidence type="ECO:0000256" key="2">
    <source>
        <dbReference type="ARBA" id="ARBA00007358"/>
    </source>
</evidence>